<accession>A0A8K0KQ57</accession>
<dbReference type="PANTHER" id="PTHR47326:SF1">
    <property type="entry name" value="HTH PSQ-TYPE DOMAIN-CONTAINING PROTEIN"/>
    <property type="match status" value="1"/>
</dbReference>
<keyword evidence="2" id="KW-1185">Reference proteome</keyword>
<dbReference type="GO" id="GO:0003676">
    <property type="term" value="F:nucleic acid binding"/>
    <property type="evidence" value="ECO:0007669"/>
    <property type="project" value="InterPro"/>
</dbReference>
<dbReference type="OrthoDB" id="9971063at2759"/>
<reference evidence="1" key="1">
    <citation type="submission" date="2013-04" db="EMBL/GenBank/DDBJ databases">
        <authorList>
            <person name="Qu J."/>
            <person name="Murali S.C."/>
            <person name="Bandaranaike D."/>
            <person name="Bellair M."/>
            <person name="Blankenburg K."/>
            <person name="Chao H."/>
            <person name="Dinh H."/>
            <person name="Doddapaneni H."/>
            <person name="Downs B."/>
            <person name="Dugan-Rocha S."/>
            <person name="Elkadiri S."/>
            <person name="Gnanaolivu R.D."/>
            <person name="Hernandez B."/>
            <person name="Javaid M."/>
            <person name="Jayaseelan J.C."/>
            <person name="Lee S."/>
            <person name="Li M."/>
            <person name="Ming W."/>
            <person name="Munidasa M."/>
            <person name="Muniz J."/>
            <person name="Nguyen L."/>
            <person name="Ongeri F."/>
            <person name="Osuji N."/>
            <person name="Pu L.-L."/>
            <person name="Puazo M."/>
            <person name="Qu C."/>
            <person name="Quiroz J."/>
            <person name="Raj R."/>
            <person name="Weissenberger G."/>
            <person name="Xin Y."/>
            <person name="Zou X."/>
            <person name="Han Y."/>
            <person name="Richards S."/>
            <person name="Worley K."/>
            <person name="Muzny D."/>
            <person name="Gibbs R."/>
        </authorList>
    </citation>
    <scope>NUCLEOTIDE SEQUENCE</scope>
    <source>
        <strain evidence="1">Sampled in the wild</strain>
    </source>
</reference>
<dbReference type="Proteomes" id="UP000792457">
    <property type="component" value="Unassembled WGS sequence"/>
</dbReference>
<proteinExistence type="predicted"/>
<evidence type="ECO:0000313" key="1">
    <source>
        <dbReference type="EMBL" id="KAG8237851.1"/>
    </source>
</evidence>
<gene>
    <name evidence="1" type="ORF">J437_LFUL002460</name>
</gene>
<protein>
    <submittedName>
        <fullName evidence="1">Uncharacterized protein</fullName>
    </submittedName>
</protein>
<dbReference type="InterPro" id="IPR036397">
    <property type="entry name" value="RNaseH_sf"/>
</dbReference>
<name>A0A8K0KQ57_LADFU</name>
<dbReference type="EMBL" id="KZ309230">
    <property type="protein sequence ID" value="KAG8237851.1"/>
    <property type="molecule type" value="Genomic_DNA"/>
</dbReference>
<comment type="caution">
    <text evidence="1">The sequence shown here is derived from an EMBL/GenBank/DDBJ whole genome shotgun (WGS) entry which is preliminary data.</text>
</comment>
<sequence>MLKQFVYPQIQDLQPNIIFQQDGALPLHWSTAVCKFLDTQYPNGWIGRRGPIAWPRSPDITLLDFFWGFVKDQVYVTKADDIPMLRCHITDATAKVTGHVTKNMASNTDSIFFVLQMVHI</sequence>
<dbReference type="AlphaFoldDB" id="A0A8K0KQ57"/>
<organism evidence="1 2">
    <name type="scientific">Ladona fulva</name>
    <name type="common">Scarce chaser dragonfly</name>
    <name type="synonym">Libellula fulva</name>
    <dbReference type="NCBI Taxonomy" id="123851"/>
    <lineage>
        <taxon>Eukaryota</taxon>
        <taxon>Metazoa</taxon>
        <taxon>Ecdysozoa</taxon>
        <taxon>Arthropoda</taxon>
        <taxon>Hexapoda</taxon>
        <taxon>Insecta</taxon>
        <taxon>Pterygota</taxon>
        <taxon>Palaeoptera</taxon>
        <taxon>Odonata</taxon>
        <taxon>Epiprocta</taxon>
        <taxon>Anisoptera</taxon>
        <taxon>Libelluloidea</taxon>
        <taxon>Libellulidae</taxon>
        <taxon>Ladona</taxon>
    </lineage>
</organism>
<evidence type="ECO:0000313" key="2">
    <source>
        <dbReference type="Proteomes" id="UP000792457"/>
    </source>
</evidence>
<reference evidence="1" key="2">
    <citation type="submission" date="2017-10" db="EMBL/GenBank/DDBJ databases">
        <title>Ladona fulva Genome sequencing and assembly.</title>
        <authorList>
            <person name="Murali S."/>
            <person name="Richards S."/>
            <person name="Bandaranaike D."/>
            <person name="Bellair M."/>
            <person name="Blankenburg K."/>
            <person name="Chao H."/>
            <person name="Dinh H."/>
            <person name="Doddapaneni H."/>
            <person name="Dugan-Rocha S."/>
            <person name="Elkadiri S."/>
            <person name="Gnanaolivu R."/>
            <person name="Hernandez B."/>
            <person name="Skinner E."/>
            <person name="Javaid M."/>
            <person name="Lee S."/>
            <person name="Li M."/>
            <person name="Ming W."/>
            <person name="Munidasa M."/>
            <person name="Muniz J."/>
            <person name="Nguyen L."/>
            <person name="Hughes D."/>
            <person name="Osuji N."/>
            <person name="Pu L.-L."/>
            <person name="Puazo M."/>
            <person name="Qu C."/>
            <person name="Quiroz J."/>
            <person name="Raj R."/>
            <person name="Weissenberger G."/>
            <person name="Xin Y."/>
            <person name="Zou X."/>
            <person name="Han Y."/>
            <person name="Worley K."/>
            <person name="Muzny D."/>
            <person name="Gibbs R."/>
        </authorList>
    </citation>
    <scope>NUCLEOTIDE SEQUENCE</scope>
    <source>
        <strain evidence="1">Sampled in the wild</strain>
    </source>
</reference>
<dbReference type="Gene3D" id="3.30.420.10">
    <property type="entry name" value="Ribonuclease H-like superfamily/Ribonuclease H"/>
    <property type="match status" value="1"/>
</dbReference>
<dbReference type="PANTHER" id="PTHR47326">
    <property type="entry name" value="TRANSPOSABLE ELEMENT TC3 TRANSPOSASE-LIKE PROTEIN"/>
    <property type="match status" value="1"/>
</dbReference>